<sequence>MVSHTPSGRIIWNDEAHANLLVAMVQNAPPNDDQWHGIQQTLREHGFTCTIVAYKQHLMKLQKKMFQALQSSASGAGAPKGRQNHQSRETSGGMSRPGKKRSFSRSQHAHSHDDDDDDDGDDDDFADDGPSHVWDGDVPETPSKRIKRADTQDVDEIVDIRAYRAARRGNATAHARSAAPAPRPNLGTGSYRSVDDNIDYAAAPRAAMRTAHGYPQGRGGHTLDGSRYPNRWQHQNVEIDPNDNWARYPAHFAQARRQSDSAARWQCESDEAGHPSAWHAPSSDASHHDTKEDLDCGLQRDEV</sequence>
<evidence type="ECO:0000313" key="3">
    <source>
        <dbReference type="Proteomes" id="UP001465668"/>
    </source>
</evidence>
<feature type="region of interest" description="Disordered" evidence="1">
    <location>
        <begin position="168"/>
        <end position="191"/>
    </location>
</feature>
<reference evidence="2 3" key="1">
    <citation type="submission" date="2024-02" db="EMBL/GenBank/DDBJ databases">
        <title>First draft genome assembly of two strains of Seiridium cardinale.</title>
        <authorList>
            <person name="Emiliani G."/>
            <person name="Scali E."/>
        </authorList>
    </citation>
    <scope>NUCLEOTIDE SEQUENCE [LARGE SCALE GENOMIC DNA]</scope>
    <source>
        <strain evidence="2 3">BM-138-000479</strain>
    </source>
</reference>
<accession>A0ABR2Y541</accession>
<evidence type="ECO:0000256" key="1">
    <source>
        <dbReference type="SAM" id="MobiDB-lite"/>
    </source>
</evidence>
<feature type="compositionally biased region" description="Low complexity" evidence="1">
    <location>
        <begin position="171"/>
        <end position="180"/>
    </location>
</feature>
<dbReference type="EMBL" id="JARVKM010000004">
    <property type="protein sequence ID" value="KAK9781120.1"/>
    <property type="molecule type" value="Genomic_DNA"/>
</dbReference>
<feature type="compositionally biased region" description="Basic and acidic residues" evidence="1">
    <location>
        <begin position="285"/>
        <end position="303"/>
    </location>
</feature>
<dbReference type="Proteomes" id="UP001465668">
    <property type="component" value="Unassembled WGS sequence"/>
</dbReference>
<feature type="region of interest" description="Disordered" evidence="1">
    <location>
        <begin position="255"/>
        <end position="303"/>
    </location>
</feature>
<feature type="compositionally biased region" description="Acidic residues" evidence="1">
    <location>
        <begin position="114"/>
        <end position="127"/>
    </location>
</feature>
<proteinExistence type="predicted"/>
<keyword evidence="3" id="KW-1185">Reference proteome</keyword>
<comment type="caution">
    <text evidence="2">The sequence shown here is derived from an EMBL/GenBank/DDBJ whole genome shotgun (WGS) entry which is preliminary data.</text>
</comment>
<protein>
    <submittedName>
        <fullName evidence="2">Uncharacterized protein</fullName>
    </submittedName>
</protein>
<name>A0ABR2Y541_9PEZI</name>
<evidence type="ECO:0000313" key="2">
    <source>
        <dbReference type="EMBL" id="KAK9781120.1"/>
    </source>
</evidence>
<gene>
    <name evidence="2" type="ORF">SCAR479_04941</name>
</gene>
<feature type="compositionally biased region" description="Low complexity" evidence="1">
    <location>
        <begin position="255"/>
        <end position="264"/>
    </location>
</feature>
<feature type="region of interest" description="Disordered" evidence="1">
    <location>
        <begin position="72"/>
        <end position="150"/>
    </location>
</feature>
<feature type="compositionally biased region" description="Basic residues" evidence="1">
    <location>
        <begin position="97"/>
        <end position="109"/>
    </location>
</feature>
<organism evidence="2 3">
    <name type="scientific">Seiridium cardinale</name>
    <dbReference type="NCBI Taxonomy" id="138064"/>
    <lineage>
        <taxon>Eukaryota</taxon>
        <taxon>Fungi</taxon>
        <taxon>Dikarya</taxon>
        <taxon>Ascomycota</taxon>
        <taxon>Pezizomycotina</taxon>
        <taxon>Sordariomycetes</taxon>
        <taxon>Xylariomycetidae</taxon>
        <taxon>Amphisphaeriales</taxon>
        <taxon>Sporocadaceae</taxon>
        <taxon>Seiridium</taxon>
    </lineage>
</organism>